<keyword evidence="2" id="KW-1185">Reference proteome</keyword>
<sequence length="151" mass="17834">MEYSERVRWIGKSISHAVSKTDNRYSSRRFVLLTDEIIESVLLQELSYPHHGDSLWSCKHCLDHFNASVSKKLAVLHVQEAHAIEEPIEGFDFFYQRSRRHNPRKPFFLGRGDDLNCWCLMCQSPRQRLWLRNTLMAHLIDKCASWLVLFS</sequence>
<dbReference type="Proteomes" id="UP000027222">
    <property type="component" value="Unassembled WGS sequence"/>
</dbReference>
<organism evidence="1 2">
    <name type="scientific">Galerina marginata (strain CBS 339.88)</name>
    <dbReference type="NCBI Taxonomy" id="685588"/>
    <lineage>
        <taxon>Eukaryota</taxon>
        <taxon>Fungi</taxon>
        <taxon>Dikarya</taxon>
        <taxon>Basidiomycota</taxon>
        <taxon>Agaricomycotina</taxon>
        <taxon>Agaricomycetes</taxon>
        <taxon>Agaricomycetidae</taxon>
        <taxon>Agaricales</taxon>
        <taxon>Agaricineae</taxon>
        <taxon>Strophariaceae</taxon>
        <taxon>Galerina</taxon>
    </lineage>
</organism>
<reference evidence="2" key="1">
    <citation type="journal article" date="2014" name="Proc. Natl. Acad. Sci. U.S.A.">
        <title>Extensive sampling of basidiomycete genomes demonstrates inadequacy of the white-rot/brown-rot paradigm for wood decay fungi.</title>
        <authorList>
            <person name="Riley R."/>
            <person name="Salamov A.A."/>
            <person name="Brown D.W."/>
            <person name="Nagy L.G."/>
            <person name="Floudas D."/>
            <person name="Held B.W."/>
            <person name="Levasseur A."/>
            <person name="Lombard V."/>
            <person name="Morin E."/>
            <person name="Otillar R."/>
            <person name="Lindquist E.A."/>
            <person name="Sun H."/>
            <person name="LaButti K.M."/>
            <person name="Schmutz J."/>
            <person name="Jabbour D."/>
            <person name="Luo H."/>
            <person name="Baker S.E."/>
            <person name="Pisabarro A.G."/>
            <person name="Walton J.D."/>
            <person name="Blanchette R.A."/>
            <person name="Henrissat B."/>
            <person name="Martin F."/>
            <person name="Cullen D."/>
            <person name="Hibbett D.S."/>
            <person name="Grigoriev I.V."/>
        </authorList>
    </citation>
    <scope>NUCLEOTIDE SEQUENCE [LARGE SCALE GENOMIC DNA]</scope>
    <source>
        <strain evidence="2">CBS 339.88</strain>
    </source>
</reference>
<protein>
    <submittedName>
        <fullName evidence="1">Uncharacterized protein</fullName>
    </submittedName>
</protein>
<dbReference type="EMBL" id="KL142378">
    <property type="protein sequence ID" value="KDR76444.1"/>
    <property type="molecule type" value="Genomic_DNA"/>
</dbReference>
<evidence type="ECO:0000313" key="1">
    <source>
        <dbReference type="EMBL" id="KDR76444.1"/>
    </source>
</evidence>
<accession>A0A067T9A0</accession>
<dbReference type="HOGENOM" id="CLU_1731585_0_0_1"/>
<name>A0A067T9A0_GALM3</name>
<evidence type="ECO:0000313" key="2">
    <source>
        <dbReference type="Proteomes" id="UP000027222"/>
    </source>
</evidence>
<proteinExistence type="predicted"/>
<gene>
    <name evidence="1" type="ORF">GALMADRAFT_445744</name>
</gene>
<dbReference type="AlphaFoldDB" id="A0A067T9A0"/>